<feature type="region of interest" description="Disordered" evidence="7">
    <location>
        <begin position="616"/>
        <end position="635"/>
    </location>
</feature>
<sequence>MFKAGYTAYLGQNYTELKKKAKESGKPFADAEFPADRSSLFVSKDKQVSGPLEWKRPTEITDNPKFFVDGTSPSDVTQGHLGNCWFVAACASLSQEKSLVNKVIPNVGEQDYDTSDGEHSGIVHFRFWRFGEWVDVVIDDRLPMVDGKLIYVHSKQKNEFWSALLEKAYAKLAGSYESLEAGNTADALVDFTGGIAETIKMDGEDYSDDNNRDQLFKLMDKSMDRHALICCSIRTADQTKREERTDMGLILLHAYGVTKVTNFKLGEGLRSFFRSEKVPMVRMRNPWGKGEWKGAWSDGSEEWNRVKKSEREKVGLTFEEDGEFWMSFEDFTKYYTHVTICRVINTSFMTIHKIWKESTFHGCWSTSANRAGGCINNRATFLQNPQYAFDVTDGEYGTTVIALMQKDKRLEKRSGHGENLSIGYYIMKVAVNRNYRLHTVNPKAADVTYSNSREVTGRFELEAGRYVIIPSTFQPGEDGEFLLRMYTENSAGAKELVKSSPTGGGFCGCFSKSPVAIVQIDAIAAKDLSKKNRSGVGASPYCIIKCGKESVRTPVIKETLNPKFDASAIFYLRNPNSAKAVIEIWSKGTVMDSFMGKAEIAVELNRNKVCDDLPLFSNKKPKKNEQPEKEPGTLSVKINCSDNLEEL</sequence>
<dbReference type="PROSITE" id="PS50004">
    <property type="entry name" value="C2"/>
    <property type="match status" value="1"/>
</dbReference>
<accession>B3RIE5</accession>
<feature type="domain" description="C2" evidence="8">
    <location>
        <begin position="490"/>
        <end position="617"/>
    </location>
</feature>
<feature type="active site" evidence="5 6">
    <location>
        <position position="285"/>
    </location>
</feature>
<dbReference type="STRING" id="10228.B3RIE5"/>
<dbReference type="FunFam" id="2.60.120.380:FF:000003">
    <property type="entry name" value="Calpain 5"/>
    <property type="match status" value="1"/>
</dbReference>
<dbReference type="FunCoup" id="B3RIE5">
    <property type="interactions" value="235"/>
</dbReference>
<proteinExistence type="inferred from homology"/>
<dbReference type="InterPro" id="IPR001300">
    <property type="entry name" value="Peptidase_C2_calpain_cat"/>
</dbReference>
<evidence type="ECO:0000259" key="9">
    <source>
        <dbReference type="PROSITE" id="PS50203"/>
    </source>
</evidence>
<evidence type="ECO:0000256" key="6">
    <source>
        <dbReference type="PROSITE-ProRule" id="PRU00239"/>
    </source>
</evidence>
<dbReference type="PANTHER" id="PTHR10183">
    <property type="entry name" value="CALPAIN"/>
    <property type="match status" value="1"/>
</dbReference>
<evidence type="ECO:0000256" key="1">
    <source>
        <dbReference type="ARBA" id="ARBA00007623"/>
    </source>
</evidence>
<evidence type="ECO:0000313" key="11">
    <source>
        <dbReference type="Proteomes" id="UP000009022"/>
    </source>
</evidence>
<dbReference type="Gene3D" id="2.60.40.150">
    <property type="entry name" value="C2 domain"/>
    <property type="match status" value="1"/>
</dbReference>
<dbReference type="InterPro" id="IPR033883">
    <property type="entry name" value="C2_III"/>
</dbReference>
<dbReference type="Proteomes" id="UP000009022">
    <property type="component" value="Unassembled WGS sequence"/>
</dbReference>
<dbReference type="AlphaFoldDB" id="B3RIE5"/>
<dbReference type="InterPro" id="IPR033884">
    <property type="entry name" value="C2_Calpain"/>
</dbReference>
<dbReference type="PROSITE" id="PS50203">
    <property type="entry name" value="CALPAIN_CAT"/>
    <property type="match status" value="1"/>
</dbReference>
<dbReference type="PROSITE" id="PS00139">
    <property type="entry name" value="THIOL_PROTEASE_CYS"/>
    <property type="match status" value="1"/>
</dbReference>
<dbReference type="GO" id="GO:0004198">
    <property type="term" value="F:calcium-dependent cysteine-type endopeptidase activity"/>
    <property type="evidence" value="ECO:0000318"/>
    <property type="project" value="GO_Central"/>
</dbReference>
<dbReference type="eggNOG" id="KOG0045">
    <property type="taxonomic scope" value="Eukaryota"/>
</dbReference>
<dbReference type="CDD" id="cd04046">
    <property type="entry name" value="C2_Calpain"/>
    <property type="match status" value="1"/>
</dbReference>
<dbReference type="FunFam" id="2.60.40.150:FF:000131">
    <property type="entry name" value="calpain-6"/>
    <property type="match status" value="1"/>
</dbReference>
<dbReference type="OMA" id="DICENPR"/>
<dbReference type="EMBL" id="DS985241">
    <property type="protein sequence ID" value="EDV28402.1"/>
    <property type="molecule type" value="Genomic_DNA"/>
</dbReference>
<dbReference type="SUPFAM" id="SSF49562">
    <property type="entry name" value="C2 domain (Calcium/lipid-binding domain, CaLB)"/>
    <property type="match status" value="1"/>
</dbReference>
<comment type="similarity">
    <text evidence="1">Belongs to the peptidase C2 family.</text>
</comment>
<dbReference type="SUPFAM" id="SSF54001">
    <property type="entry name" value="Cysteine proteinases"/>
    <property type="match status" value="1"/>
</dbReference>
<dbReference type="Gene3D" id="2.60.120.380">
    <property type="match status" value="1"/>
</dbReference>
<dbReference type="CTD" id="6749639"/>
<feature type="domain" description="Calpain catalytic" evidence="9">
    <location>
        <begin position="27"/>
        <end position="344"/>
    </location>
</feature>
<gene>
    <name evidence="10" type="ORF">TRIADDRAFT_36865</name>
</gene>
<evidence type="ECO:0000256" key="4">
    <source>
        <dbReference type="ARBA" id="ARBA00022807"/>
    </source>
</evidence>
<dbReference type="InterPro" id="IPR035892">
    <property type="entry name" value="C2_domain_sf"/>
</dbReference>
<evidence type="ECO:0000256" key="7">
    <source>
        <dbReference type="SAM" id="MobiDB-lite"/>
    </source>
</evidence>
<dbReference type="Pfam" id="PF01067">
    <property type="entry name" value="Calpain_III"/>
    <property type="match status" value="1"/>
</dbReference>
<dbReference type="CDD" id="cd00214">
    <property type="entry name" value="Calpain_III"/>
    <property type="match status" value="1"/>
</dbReference>
<dbReference type="CDD" id="cd00044">
    <property type="entry name" value="CysPc"/>
    <property type="match status" value="1"/>
</dbReference>
<keyword evidence="4 6" id="KW-0788">Thiol protease</keyword>
<dbReference type="InterPro" id="IPR022683">
    <property type="entry name" value="Calpain_III"/>
</dbReference>
<feature type="active site" evidence="5 6">
    <location>
        <position position="253"/>
    </location>
</feature>
<dbReference type="InterPro" id="IPR022682">
    <property type="entry name" value="Calpain_domain_III"/>
</dbReference>
<dbReference type="GO" id="GO:0006508">
    <property type="term" value="P:proteolysis"/>
    <property type="evidence" value="ECO:0000318"/>
    <property type="project" value="GO_Central"/>
</dbReference>
<dbReference type="FunFam" id="3.90.70.10:FF:000064">
    <property type="entry name" value="calpain-6"/>
    <property type="match status" value="1"/>
</dbReference>
<dbReference type="OrthoDB" id="424753at2759"/>
<dbReference type="InterPro" id="IPR000008">
    <property type="entry name" value="C2_dom"/>
</dbReference>
<dbReference type="InterPro" id="IPR038765">
    <property type="entry name" value="Papain-like_cys_pep_sf"/>
</dbReference>
<name>B3RIE5_TRIAD</name>
<dbReference type="SMART" id="SM00720">
    <property type="entry name" value="calpain_III"/>
    <property type="match status" value="1"/>
</dbReference>
<evidence type="ECO:0000256" key="2">
    <source>
        <dbReference type="ARBA" id="ARBA00022670"/>
    </source>
</evidence>
<dbReference type="Gene3D" id="3.90.70.10">
    <property type="entry name" value="Cysteine proteinases"/>
    <property type="match status" value="1"/>
</dbReference>
<evidence type="ECO:0008006" key="12">
    <source>
        <dbReference type="Google" id="ProtNLM"/>
    </source>
</evidence>
<dbReference type="InParanoid" id="B3RIE5"/>
<organism evidence="10 11">
    <name type="scientific">Trichoplax adhaerens</name>
    <name type="common">Trichoplax reptans</name>
    <dbReference type="NCBI Taxonomy" id="10228"/>
    <lineage>
        <taxon>Eukaryota</taxon>
        <taxon>Metazoa</taxon>
        <taxon>Placozoa</taxon>
        <taxon>Uniplacotomia</taxon>
        <taxon>Trichoplacea</taxon>
        <taxon>Trichoplacidae</taxon>
        <taxon>Trichoplax</taxon>
    </lineage>
</organism>
<dbReference type="SMART" id="SM00230">
    <property type="entry name" value="CysPc"/>
    <property type="match status" value="1"/>
</dbReference>
<dbReference type="SUPFAM" id="SSF49758">
    <property type="entry name" value="Calpain large subunit, middle domain (domain III)"/>
    <property type="match status" value="1"/>
</dbReference>
<evidence type="ECO:0000256" key="5">
    <source>
        <dbReference type="PIRSR" id="PIRSR622684-1"/>
    </source>
</evidence>
<dbReference type="InterPro" id="IPR022684">
    <property type="entry name" value="Calpain_cysteine_protease"/>
</dbReference>
<keyword evidence="11" id="KW-1185">Reference proteome</keyword>
<dbReference type="GeneID" id="6749639"/>
<dbReference type="SMART" id="SM00239">
    <property type="entry name" value="C2"/>
    <property type="match status" value="1"/>
</dbReference>
<evidence type="ECO:0000256" key="3">
    <source>
        <dbReference type="ARBA" id="ARBA00022801"/>
    </source>
</evidence>
<protein>
    <recommendedName>
        <fullName evidence="12">Calpain catalytic domain-containing protein</fullName>
    </recommendedName>
</protein>
<keyword evidence="2 6" id="KW-0645">Protease</keyword>
<keyword evidence="3 6" id="KW-0378">Hydrolase</keyword>
<dbReference type="KEGG" id="tad:TRIADDRAFT_36865"/>
<dbReference type="PRINTS" id="PR00704">
    <property type="entry name" value="CALPAIN"/>
</dbReference>
<dbReference type="InterPro" id="IPR000169">
    <property type="entry name" value="Pept_cys_AS"/>
</dbReference>
<dbReference type="PhylomeDB" id="B3RIE5"/>
<dbReference type="GO" id="GO:0005737">
    <property type="term" value="C:cytoplasm"/>
    <property type="evidence" value="ECO:0000318"/>
    <property type="project" value="GO_Central"/>
</dbReference>
<dbReference type="InterPro" id="IPR036213">
    <property type="entry name" value="Calpain_III_sf"/>
</dbReference>
<feature type="active site" evidence="5 6">
    <location>
        <position position="84"/>
    </location>
</feature>
<dbReference type="Pfam" id="PF00648">
    <property type="entry name" value="Peptidase_C2"/>
    <property type="match status" value="1"/>
</dbReference>
<dbReference type="PANTHER" id="PTHR10183:SF379">
    <property type="entry name" value="CALPAIN-5"/>
    <property type="match status" value="1"/>
</dbReference>
<evidence type="ECO:0000259" key="8">
    <source>
        <dbReference type="PROSITE" id="PS50004"/>
    </source>
</evidence>
<dbReference type="HOGENOM" id="CLU_010982_3_2_1"/>
<reference evidence="10 11" key="1">
    <citation type="journal article" date="2008" name="Nature">
        <title>The Trichoplax genome and the nature of placozoans.</title>
        <authorList>
            <person name="Srivastava M."/>
            <person name="Begovic E."/>
            <person name="Chapman J."/>
            <person name="Putnam N.H."/>
            <person name="Hellsten U."/>
            <person name="Kawashima T."/>
            <person name="Kuo A."/>
            <person name="Mitros T."/>
            <person name="Salamov A."/>
            <person name="Carpenter M.L."/>
            <person name="Signorovitch A.Y."/>
            <person name="Moreno M.A."/>
            <person name="Kamm K."/>
            <person name="Grimwood J."/>
            <person name="Schmutz J."/>
            <person name="Shapiro H."/>
            <person name="Grigoriev I.V."/>
            <person name="Buss L.W."/>
            <person name="Schierwater B."/>
            <person name="Dellaporta S.L."/>
            <person name="Rokhsar D.S."/>
        </authorList>
    </citation>
    <scope>NUCLEOTIDE SEQUENCE [LARGE SCALE GENOMIC DNA]</scope>
    <source>
        <strain evidence="10 11">Grell-BS-1999</strain>
    </source>
</reference>
<dbReference type="RefSeq" id="XP_002107604.1">
    <property type="nucleotide sequence ID" value="XM_002107568.1"/>
</dbReference>
<evidence type="ECO:0000313" key="10">
    <source>
        <dbReference type="EMBL" id="EDV28402.1"/>
    </source>
</evidence>
<dbReference type="Pfam" id="PF00168">
    <property type="entry name" value="C2"/>
    <property type="match status" value="1"/>
</dbReference>